<evidence type="ECO:0000313" key="2">
    <source>
        <dbReference type="Proteomes" id="UP000663862"/>
    </source>
</evidence>
<protein>
    <submittedName>
        <fullName evidence="1">Uncharacterized protein</fullName>
    </submittedName>
</protein>
<sequence>MVSSFNIDSSFNRLESLEIGSIEPDLLLSILPKL</sequence>
<comment type="caution">
    <text evidence="1">The sequence shown here is derived from an EMBL/GenBank/DDBJ whole genome shotgun (WGS) entry which is preliminary data.</text>
</comment>
<feature type="non-terminal residue" evidence="1">
    <location>
        <position position="34"/>
    </location>
</feature>
<gene>
    <name evidence="1" type="ORF">TSG867_LOCUS33870</name>
</gene>
<proteinExistence type="predicted"/>
<dbReference type="Proteomes" id="UP000663862">
    <property type="component" value="Unassembled WGS sequence"/>
</dbReference>
<reference evidence="1" key="1">
    <citation type="submission" date="2021-02" db="EMBL/GenBank/DDBJ databases">
        <authorList>
            <person name="Nowell W R."/>
        </authorList>
    </citation>
    <scope>NUCLEOTIDE SEQUENCE</scope>
</reference>
<dbReference type="AlphaFoldDB" id="A0A821JCA2"/>
<name>A0A821JCA2_9BILA</name>
<dbReference type="EMBL" id="CAJOBQ010012751">
    <property type="protein sequence ID" value="CAF4714897.1"/>
    <property type="molecule type" value="Genomic_DNA"/>
</dbReference>
<evidence type="ECO:0000313" key="1">
    <source>
        <dbReference type="EMBL" id="CAF4714897.1"/>
    </source>
</evidence>
<accession>A0A821JCA2</accession>
<organism evidence="1 2">
    <name type="scientific">Rotaria socialis</name>
    <dbReference type="NCBI Taxonomy" id="392032"/>
    <lineage>
        <taxon>Eukaryota</taxon>
        <taxon>Metazoa</taxon>
        <taxon>Spiralia</taxon>
        <taxon>Gnathifera</taxon>
        <taxon>Rotifera</taxon>
        <taxon>Eurotatoria</taxon>
        <taxon>Bdelloidea</taxon>
        <taxon>Philodinida</taxon>
        <taxon>Philodinidae</taxon>
        <taxon>Rotaria</taxon>
    </lineage>
</organism>